<sequence length="221" mass="24522">MDIHASLVAVQASLTPELLREPYRSAYTARNPTAGHCYVASEALWHLLDGRDGLWRGMVAPDPEGGTHWWLCTREGGRLDPTAEQYLCEGLEPPYAAGRPCGFLTKNPSKRAAVVIDRALDLLETDMALADNADHIISMYESFAPVPLIAQEHGVSRIAIYRFIDRHAPASKAKREETKKRFYAEIAAQVEAGAPVAVVAEDYDLSPQRIYEIVKAHRRPS</sequence>
<proteinExistence type="predicted"/>
<accession>A0AB74UIB1</accession>
<dbReference type="EMBL" id="PQ287320">
    <property type="protein sequence ID" value="XHV10607.1"/>
    <property type="molecule type" value="Genomic_DNA"/>
</dbReference>
<name>A0AB74UIB1_9VIRU</name>
<protein>
    <submittedName>
        <fullName evidence="1">Uncharacterized protein</fullName>
    </submittedName>
</protein>
<organism evidence="1">
    <name type="scientific">Caulobacter phage BL57</name>
    <dbReference type="NCBI Taxonomy" id="3348355"/>
    <lineage>
        <taxon>Viruses</taxon>
    </lineage>
</organism>
<gene>
    <name evidence="1" type="ORF">BL57_135c</name>
</gene>
<evidence type="ECO:0000313" key="1">
    <source>
        <dbReference type="EMBL" id="XHV10607.1"/>
    </source>
</evidence>
<reference evidence="1" key="1">
    <citation type="submission" date="2024-10" db="EMBL/GenBank/DDBJ databases">
        <title>Genetic diversity among independent isolates of the Dolichocephalovirinae subfamily.</title>
        <authorList>
            <person name="Ely B."/>
            <person name="Thomas Q."/>
            <person name="Mohammadi T."/>
        </authorList>
    </citation>
    <scope>NUCLEOTIDE SEQUENCE</scope>
</reference>